<evidence type="ECO:0000256" key="6">
    <source>
        <dbReference type="ARBA" id="ARBA00035292"/>
    </source>
</evidence>
<dbReference type="InterPro" id="IPR020069">
    <property type="entry name" value="Ribosomal_bL9_C"/>
</dbReference>
<dbReference type="InterPro" id="IPR020070">
    <property type="entry name" value="Ribosomal_bL9_N"/>
</dbReference>
<evidence type="ECO:0000256" key="7">
    <source>
        <dbReference type="HAMAP-Rule" id="MF_00503"/>
    </source>
</evidence>
<dbReference type="HAMAP" id="MF_00503">
    <property type="entry name" value="Ribosomal_bL9"/>
    <property type="match status" value="1"/>
</dbReference>
<accession>A0A225MB56</accession>
<evidence type="ECO:0000256" key="4">
    <source>
        <dbReference type="ARBA" id="ARBA00022980"/>
    </source>
</evidence>
<organism evidence="10 11">
    <name type="scientific">Candidimonas nitroreducens</name>
    <dbReference type="NCBI Taxonomy" id="683354"/>
    <lineage>
        <taxon>Bacteria</taxon>
        <taxon>Pseudomonadati</taxon>
        <taxon>Pseudomonadota</taxon>
        <taxon>Betaproteobacteria</taxon>
        <taxon>Burkholderiales</taxon>
        <taxon>Alcaligenaceae</taxon>
        <taxon>Candidimonas</taxon>
    </lineage>
</organism>
<dbReference type="OrthoDB" id="9788336at2"/>
<evidence type="ECO:0000313" key="10">
    <source>
        <dbReference type="EMBL" id="OWT56209.1"/>
    </source>
</evidence>
<evidence type="ECO:0000256" key="5">
    <source>
        <dbReference type="ARBA" id="ARBA00023274"/>
    </source>
</evidence>
<evidence type="ECO:0000256" key="2">
    <source>
        <dbReference type="ARBA" id="ARBA00022730"/>
    </source>
</evidence>
<evidence type="ECO:0000256" key="8">
    <source>
        <dbReference type="SAM" id="Coils"/>
    </source>
</evidence>
<dbReference type="SUPFAM" id="SSF55653">
    <property type="entry name" value="Ribosomal protein L9 C-domain"/>
    <property type="match status" value="1"/>
</dbReference>
<dbReference type="Pfam" id="PF03948">
    <property type="entry name" value="Ribosomal_L9_C"/>
    <property type="match status" value="1"/>
</dbReference>
<evidence type="ECO:0000256" key="1">
    <source>
        <dbReference type="ARBA" id="ARBA00010605"/>
    </source>
</evidence>
<dbReference type="PANTHER" id="PTHR21368">
    <property type="entry name" value="50S RIBOSOMAL PROTEIN L9"/>
    <property type="match status" value="1"/>
</dbReference>
<name>A0A225MB56_9BURK</name>
<dbReference type="EMBL" id="NJIH01000011">
    <property type="protein sequence ID" value="OWT56209.1"/>
    <property type="molecule type" value="Genomic_DNA"/>
</dbReference>
<dbReference type="Gene3D" id="3.40.5.10">
    <property type="entry name" value="Ribosomal protein L9, N-terminal domain"/>
    <property type="match status" value="1"/>
</dbReference>
<dbReference type="Pfam" id="PF01281">
    <property type="entry name" value="Ribosomal_L9_N"/>
    <property type="match status" value="1"/>
</dbReference>
<dbReference type="InterPro" id="IPR020594">
    <property type="entry name" value="Ribosomal_bL9_bac/chp"/>
</dbReference>
<dbReference type="NCBIfam" id="TIGR00158">
    <property type="entry name" value="L9"/>
    <property type="match status" value="1"/>
</dbReference>
<keyword evidence="8" id="KW-0175">Coiled coil</keyword>
<dbReference type="RefSeq" id="WP_088605086.1">
    <property type="nucleotide sequence ID" value="NZ_NJIH01000011.1"/>
</dbReference>
<comment type="function">
    <text evidence="7">Binds to the 23S rRNA.</text>
</comment>
<sequence>MQVILLEKVVNLGNLGEVVRVRDGYARNYLIPKKIARRATDAALKEFEARRAELEKVQAEKLAAAQALGEKLSGLTLTISQKSGVDGRLFGSVTNMDIAAALHKQGFESVEKAQVRLANGAFKAVGEYPVQIALHADVVVDITLVVQGEMA</sequence>
<dbReference type="GO" id="GO:0019843">
    <property type="term" value="F:rRNA binding"/>
    <property type="evidence" value="ECO:0007669"/>
    <property type="project" value="UniProtKB-UniRule"/>
</dbReference>
<dbReference type="InterPro" id="IPR000244">
    <property type="entry name" value="Ribosomal_bL9"/>
</dbReference>
<dbReference type="GO" id="GO:0006412">
    <property type="term" value="P:translation"/>
    <property type="evidence" value="ECO:0007669"/>
    <property type="project" value="UniProtKB-UniRule"/>
</dbReference>
<dbReference type="InterPro" id="IPR036935">
    <property type="entry name" value="Ribosomal_bL9_N_sf"/>
</dbReference>
<keyword evidence="5 7" id="KW-0687">Ribonucleoprotein</keyword>
<comment type="caution">
    <text evidence="10">The sequence shown here is derived from an EMBL/GenBank/DDBJ whole genome shotgun (WGS) entry which is preliminary data.</text>
</comment>
<feature type="domain" description="Ribosomal protein L9" evidence="9">
    <location>
        <begin position="13"/>
        <end position="40"/>
    </location>
</feature>
<proteinExistence type="inferred from homology"/>
<dbReference type="InterPro" id="IPR036791">
    <property type="entry name" value="Ribosomal_bL9_C_sf"/>
</dbReference>
<gene>
    <name evidence="7" type="primary">rplI</name>
    <name evidence="10" type="ORF">CEY11_19495</name>
</gene>
<evidence type="ECO:0000259" key="9">
    <source>
        <dbReference type="PROSITE" id="PS00651"/>
    </source>
</evidence>
<keyword evidence="11" id="KW-1185">Reference proteome</keyword>
<dbReference type="GO" id="GO:0003735">
    <property type="term" value="F:structural constituent of ribosome"/>
    <property type="evidence" value="ECO:0007669"/>
    <property type="project" value="InterPro"/>
</dbReference>
<protein>
    <recommendedName>
        <fullName evidence="6 7">Large ribosomal subunit protein bL9</fullName>
    </recommendedName>
</protein>
<dbReference type="Gene3D" id="3.10.430.100">
    <property type="entry name" value="Ribosomal protein L9, C-terminal domain"/>
    <property type="match status" value="1"/>
</dbReference>
<evidence type="ECO:0000256" key="3">
    <source>
        <dbReference type="ARBA" id="ARBA00022884"/>
    </source>
</evidence>
<dbReference type="GO" id="GO:0005840">
    <property type="term" value="C:ribosome"/>
    <property type="evidence" value="ECO:0007669"/>
    <property type="project" value="UniProtKB-KW"/>
</dbReference>
<keyword evidence="4 7" id="KW-0689">Ribosomal protein</keyword>
<keyword evidence="3 7" id="KW-0694">RNA-binding</keyword>
<dbReference type="InterPro" id="IPR009027">
    <property type="entry name" value="Ribosomal_bL9/RNase_H1_N"/>
</dbReference>
<dbReference type="GO" id="GO:1990904">
    <property type="term" value="C:ribonucleoprotein complex"/>
    <property type="evidence" value="ECO:0007669"/>
    <property type="project" value="UniProtKB-KW"/>
</dbReference>
<comment type="similarity">
    <text evidence="1 7">Belongs to the bacterial ribosomal protein bL9 family.</text>
</comment>
<evidence type="ECO:0000313" key="11">
    <source>
        <dbReference type="Proteomes" id="UP000214603"/>
    </source>
</evidence>
<dbReference type="Proteomes" id="UP000214603">
    <property type="component" value="Unassembled WGS sequence"/>
</dbReference>
<dbReference type="PROSITE" id="PS00651">
    <property type="entry name" value="RIBOSOMAL_L9"/>
    <property type="match status" value="1"/>
</dbReference>
<dbReference type="AlphaFoldDB" id="A0A225MB56"/>
<keyword evidence="2 7" id="KW-0699">rRNA-binding</keyword>
<reference evidence="11" key="1">
    <citation type="submission" date="2017-06" db="EMBL/GenBank/DDBJ databases">
        <title>Herbaspirillum phytohormonus sp. nov., isolated from the root nodule of Robinia pseudoacacia in lead-zinc mine.</title>
        <authorList>
            <person name="Fan M."/>
            <person name="Lin Y."/>
        </authorList>
    </citation>
    <scope>NUCLEOTIDE SEQUENCE [LARGE SCALE GENOMIC DNA]</scope>
    <source>
        <strain evidence="11">SC-089</strain>
    </source>
</reference>
<dbReference type="SUPFAM" id="SSF55658">
    <property type="entry name" value="L9 N-domain-like"/>
    <property type="match status" value="1"/>
</dbReference>
<feature type="coiled-coil region" evidence="8">
    <location>
        <begin position="37"/>
        <end position="64"/>
    </location>
</feature>